<keyword evidence="3 5" id="KW-0863">Zinc-finger</keyword>
<name>A0AAJ7UE65_PETMA</name>
<dbReference type="GO" id="GO:0045109">
    <property type="term" value="P:intermediate filament organization"/>
    <property type="evidence" value="ECO:0007669"/>
    <property type="project" value="TreeGrafter"/>
</dbReference>
<keyword evidence="2" id="KW-0677">Repeat</keyword>
<dbReference type="PANTHER" id="PTHR46134:SF3">
    <property type="entry name" value="ARFGAP WITH FG REPEATS 1"/>
    <property type="match status" value="1"/>
</dbReference>
<gene>
    <name evidence="9" type="primary">LOC116956255</name>
</gene>
<feature type="region of interest" description="Disordered" evidence="6">
    <location>
        <begin position="271"/>
        <end position="293"/>
    </location>
</feature>
<protein>
    <submittedName>
        <fullName evidence="9">Arf-GAP domain and FG repeat-containing protein 1-like isoform X1</fullName>
    </submittedName>
</protein>
<dbReference type="AlphaFoldDB" id="A0AAJ7UE65"/>
<dbReference type="GO" id="GO:0016020">
    <property type="term" value="C:membrane"/>
    <property type="evidence" value="ECO:0007669"/>
    <property type="project" value="TreeGrafter"/>
</dbReference>
<dbReference type="GO" id="GO:0031410">
    <property type="term" value="C:cytoplasmic vesicle"/>
    <property type="evidence" value="ECO:0007669"/>
    <property type="project" value="TreeGrafter"/>
</dbReference>
<evidence type="ECO:0000313" key="8">
    <source>
        <dbReference type="Proteomes" id="UP001318040"/>
    </source>
</evidence>
<feature type="compositionally biased region" description="Pro residues" evidence="6">
    <location>
        <begin position="226"/>
        <end position="237"/>
    </location>
</feature>
<evidence type="ECO:0000256" key="4">
    <source>
        <dbReference type="ARBA" id="ARBA00022833"/>
    </source>
</evidence>
<dbReference type="Proteomes" id="UP001318040">
    <property type="component" value="Chromosome 64"/>
</dbReference>
<dbReference type="PROSITE" id="PS50115">
    <property type="entry name" value="ARFGAP"/>
    <property type="match status" value="1"/>
</dbReference>
<dbReference type="InterPro" id="IPR037278">
    <property type="entry name" value="ARFGAP/RecO"/>
</dbReference>
<proteinExistence type="predicted"/>
<dbReference type="RefSeq" id="XP_032833596.1">
    <property type="nucleotide sequence ID" value="XM_032977705.1"/>
</dbReference>
<reference evidence="9" key="1">
    <citation type="submission" date="2025-08" db="UniProtKB">
        <authorList>
            <consortium name="RefSeq"/>
        </authorList>
    </citation>
    <scope>IDENTIFICATION</scope>
    <source>
        <tissue evidence="9">Sperm</tissue>
    </source>
</reference>
<feature type="region of interest" description="Disordered" evidence="6">
    <location>
        <begin position="151"/>
        <end position="245"/>
    </location>
</feature>
<dbReference type="PRINTS" id="PR00405">
    <property type="entry name" value="REVINTRACTNG"/>
</dbReference>
<dbReference type="GO" id="GO:0007289">
    <property type="term" value="P:spermatid nucleus differentiation"/>
    <property type="evidence" value="ECO:0007669"/>
    <property type="project" value="TreeGrafter"/>
</dbReference>
<dbReference type="FunFam" id="1.10.220.150:FF:000005">
    <property type="entry name" value="Arf-GAP domain and FG repeat-containing protein 1"/>
    <property type="match status" value="1"/>
</dbReference>
<feature type="compositionally biased region" description="Low complexity" evidence="6">
    <location>
        <begin position="151"/>
        <end position="160"/>
    </location>
</feature>
<evidence type="ECO:0000259" key="7">
    <source>
        <dbReference type="PROSITE" id="PS50115"/>
    </source>
</evidence>
<dbReference type="SMART" id="SM00105">
    <property type="entry name" value="ArfGap"/>
    <property type="match status" value="1"/>
</dbReference>
<accession>A0AAJ7UE65</accession>
<keyword evidence="1" id="KW-0479">Metal-binding</keyword>
<dbReference type="Gene3D" id="1.10.220.150">
    <property type="entry name" value="Arf GTPase activating protein"/>
    <property type="match status" value="1"/>
</dbReference>
<dbReference type="InterPro" id="IPR001164">
    <property type="entry name" value="ArfGAP_dom"/>
</dbReference>
<feature type="region of interest" description="Disordered" evidence="6">
    <location>
        <begin position="338"/>
        <end position="357"/>
    </location>
</feature>
<dbReference type="PANTHER" id="PTHR46134">
    <property type="entry name" value="DRONGO, ISOFORM F"/>
    <property type="match status" value="1"/>
</dbReference>
<organism evidence="8 9">
    <name type="scientific">Petromyzon marinus</name>
    <name type="common">Sea lamprey</name>
    <dbReference type="NCBI Taxonomy" id="7757"/>
    <lineage>
        <taxon>Eukaryota</taxon>
        <taxon>Metazoa</taxon>
        <taxon>Chordata</taxon>
        <taxon>Craniata</taxon>
        <taxon>Vertebrata</taxon>
        <taxon>Cyclostomata</taxon>
        <taxon>Hyperoartia</taxon>
        <taxon>Petromyzontiformes</taxon>
        <taxon>Petromyzontidae</taxon>
        <taxon>Petromyzon</taxon>
    </lineage>
</organism>
<dbReference type="InterPro" id="IPR038508">
    <property type="entry name" value="ArfGAP_dom_sf"/>
</dbReference>
<dbReference type="InterPro" id="IPR052248">
    <property type="entry name" value="Arf-GAP_FG-repeat_protein"/>
</dbReference>
<dbReference type="KEGG" id="pmrn:116956255"/>
<evidence type="ECO:0000313" key="9">
    <source>
        <dbReference type="RefSeq" id="XP_032833596.1"/>
    </source>
</evidence>
<dbReference type="Pfam" id="PF01412">
    <property type="entry name" value="ArfGap"/>
    <property type="match status" value="1"/>
</dbReference>
<sequence>MATGNSSSKEKKKQEEEEKHLRLLRELSSLSHNRRCFECGQRGPTYVDVSLGTFVCTACSGLLRGLNPPHRVKSITMTTFTDQELDFLHKHGNEVCRIIWLGLYDERSSLAPDFKDPQKAKEFLQEKYERKKWFVAPEQARTVAALHASLSGSSASSGSSTPEVRPLRCAGPAGSGTPTLDGLRHTPTQSPVVSRPQALPPAHSRRPAPVELMEDLPGDPFGTSTQPPPPPPPPPGSAFPGFPSVAAGSGGSNFANFDSFGGSGSSGSYAPFPKSGHPVRAQSTASRPVPSSASFADLSGPFHLPRAHGGEASGSAFANFADFDNFPKSSSANFGSALGGSGGAAARPGTGGEVPPADKYAALADLDSMFSAGKQPSPAAVGGHVTTYVLSGPADQRFTDQRGAYAPHGSPAASSAPLGCSAYSAGVAALGPVPAQAVAGAGFAAGSSNPFLPAAPAAAIVGSTNPFQTQANGFAYGGAPAAAAAAAAAAAPAVMPAGFGVPVGYGGVGSGGQAAHVGVQYSQRAALYVQPAAYGVQHGESAYAAAYAQPKVMAGQFGQSTRTLPTNPFVSGATSGTFPSTSVSNNPFL</sequence>
<dbReference type="GO" id="GO:0001675">
    <property type="term" value="P:acrosome assembly"/>
    <property type="evidence" value="ECO:0007669"/>
    <property type="project" value="TreeGrafter"/>
</dbReference>
<dbReference type="SUPFAM" id="SSF57863">
    <property type="entry name" value="ArfGap/RecO-like zinc finger"/>
    <property type="match status" value="1"/>
</dbReference>
<feature type="compositionally biased region" description="Polar residues" evidence="6">
    <location>
        <begin position="281"/>
        <end position="293"/>
    </location>
</feature>
<evidence type="ECO:0000256" key="6">
    <source>
        <dbReference type="SAM" id="MobiDB-lite"/>
    </source>
</evidence>
<evidence type="ECO:0000256" key="1">
    <source>
        <dbReference type="ARBA" id="ARBA00022723"/>
    </source>
</evidence>
<feature type="domain" description="Arf-GAP" evidence="7">
    <location>
        <begin position="18"/>
        <end position="142"/>
    </location>
</feature>
<evidence type="ECO:0000256" key="2">
    <source>
        <dbReference type="ARBA" id="ARBA00022737"/>
    </source>
</evidence>
<evidence type="ECO:0000256" key="5">
    <source>
        <dbReference type="PROSITE-ProRule" id="PRU00288"/>
    </source>
</evidence>
<dbReference type="GO" id="GO:0005096">
    <property type="term" value="F:GTPase activator activity"/>
    <property type="evidence" value="ECO:0007669"/>
    <property type="project" value="InterPro"/>
</dbReference>
<keyword evidence="4" id="KW-0862">Zinc</keyword>
<evidence type="ECO:0000256" key="3">
    <source>
        <dbReference type="ARBA" id="ARBA00022771"/>
    </source>
</evidence>
<keyword evidence="8" id="KW-1185">Reference proteome</keyword>
<dbReference type="GO" id="GO:0008270">
    <property type="term" value="F:zinc ion binding"/>
    <property type="evidence" value="ECO:0007669"/>
    <property type="project" value="UniProtKB-KW"/>
</dbReference>
<feature type="region of interest" description="Disordered" evidence="6">
    <location>
        <begin position="568"/>
        <end position="589"/>
    </location>
</feature>